<evidence type="ECO:0000313" key="3">
    <source>
        <dbReference type="Proteomes" id="UP000688947"/>
    </source>
</evidence>
<name>A0A8T1U6U9_9STRA</name>
<protein>
    <submittedName>
        <fullName evidence="2">Uncharacterized protein</fullName>
    </submittedName>
</protein>
<evidence type="ECO:0000313" key="2">
    <source>
        <dbReference type="EMBL" id="KAG6956451.1"/>
    </source>
</evidence>
<comment type="caution">
    <text evidence="2">The sequence shown here is derived from an EMBL/GenBank/DDBJ whole genome shotgun (WGS) entry which is preliminary data.</text>
</comment>
<dbReference type="EMBL" id="JAENGZ010000606">
    <property type="protein sequence ID" value="KAG6956451.1"/>
    <property type="molecule type" value="Genomic_DNA"/>
</dbReference>
<sequence length="130" mass="15010">MKAIARMLTVNHHLAYLDVLMPTDHRKYGNPLKKHHLKPVDRPTKLAAISARRMPAESASNKRARQTPRTDSVVGGLDQRVVSQIFSFAGPPLLRRVYLRTTKYYWEPYDDFYDDYDEEDDDDGEDEDGA</sequence>
<dbReference type="VEuPathDB" id="FungiDB:PC110_g5461"/>
<feature type="region of interest" description="Disordered" evidence="1">
    <location>
        <begin position="51"/>
        <end position="73"/>
    </location>
</feature>
<gene>
    <name evidence="2" type="ORF">JG687_00010597</name>
</gene>
<evidence type="ECO:0000256" key="1">
    <source>
        <dbReference type="SAM" id="MobiDB-lite"/>
    </source>
</evidence>
<dbReference type="AlphaFoldDB" id="A0A8T1U6U9"/>
<proteinExistence type="predicted"/>
<reference evidence="2" key="1">
    <citation type="submission" date="2021-01" db="EMBL/GenBank/DDBJ databases">
        <title>Phytophthora aleatoria, a newly-described species from Pinus radiata is distinct from Phytophthora cactorum isolates based on comparative genomics.</title>
        <authorList>
            <person name="Mcdougal R."/>
            <person name="Panda P."/>
            <person name="Williams N."/>
            <person name="Studholme D.J."/>
        </authorList>
    </citation>
    <scope>NUCLEOTIDE SEQUENCE</scope>
    <source>
        <strain evidence="2">NZFS 3830</strain>
    </source>
</reference>
<feature type="region of interest" description="Disordered" evidence="1">
    <location>
        <begin position="111"/>
        <end position="130"/>
    </location>
</feature>
<dbReference type="OrthoDB" id="129639at2759"/>
<accession>A0A8T1U6U9</accession>
<dbReference type="Proteomes" id="UP000688947">
    <property type="component" value="Unassembled WGS sequence"/>
</dbReference>
<organism evidence="2 3">
    <name type="scientific">Phytophthora cactorum</name>
    <dbReference type="NCBI Taxonomy" id="29920"/>
    <lineage>
        <taxon>Eukaryota</taxon>
        <taxon>Sar</taxon>
        <taxon>Stramenopiles</taxon>
        <taxon>Oomycota</taxon>
        <taxon>Peronosporomycetes</taxon>
        <taxon>Peronosporales</taxon>
        <taxon>Peronosporaceae</taxon>
        <taxon>Phytophthora</taxon>
    </lineage>
</organism>